<dbReference type="InterPro" id="IPR024467">
    <property type="entry name" value="Xre/MbcA/ParS-like_toxin-bd"/>
</dbReference>
<dbReference type="EMBL" id="LAZR01000101">
    <property type="protein sequence ID" value="KKN91654.1"/>
    <property type="molecule type" value="Genomic_DNA"/>
</dbReference>
<dbReference type="Pfam" id="PF20432">
    <property type="entry name" value="Xre-like-HTH"/>
    <property type="match status" value="1"/>
</dbReference>
<dbReference type="Pfam" id="PF09722">
    <property type="entry name" value="Xre_MbcA_ParS_C"/>
    <property type="match status" value="1"/>
</dbReference>
<comment type="caution">
    <text evidence="3">The sequence shown here is derived from an EMBL/GenBank/DDBJ whole genome shotgun (WGS) entry which is preliminary data.</text>
</comment>
<dbReference type="InterPro" id="IPR011979">
    <property type="entry name" value="Antitox_Xre"/>
</dbReference>
<organism evidence="3">
    <name type="scientific">marine sediment metagenome</name>
    <dbReference type="NCBI Taxonomy" id="412755"/>
    <lineage>
        <taxon>unclassified sequences</taxon>
        <taxon>metagenomes</taxon>
        <taxon>ecological metagenomes</taxon>
    </lineage>
</organism>
<sequence length="155" mass="17496">MQVLDIPSEFTAALRRHANLYFWDIAEEVGAWNDADRLKVIRLGYPSAFITMLSAELKLPRHELSPILNLSSSSIERRVKDGKRLDAVASERIDRFLQVALLAKEVFEDSQVATKWLITPNHSLGGERPFSLCDTELGAKQVRRVLHAIEWGNAA</sequence>
<dbReference type="GO" id="GO:0003677">
    <property type="term" value="F:DNA binding"/>
    <property type="evidence" value="ECO:0007669"/>
    <property type="project" value="InterPro"/>
</dbReference>
<feature type="domain" description="Antitoxin Xre/MbcA/ParS-like toxin-binding" evidence="1">
    <location>
        <begin position="103"/>
        <end position="152"/>
    </location>
</feature>
<dbReference type="InterPro" id="IPR046847">
    <property type="entry name" value="Xre-like_HTH"/>
</dbReference>
<dbReference type="AlphaFoldDB" id="A0A0F9UJ09"/>
<evidence type="ECO:0000259" key="2">
    <source>
        <dbReference type="Pfam" id="PF20432"/>
    </source>
</evidence>
<protein>
    <submittedName>
        <fullName evidence="3">Uncharacterized protein</fullName>
    </submittedName>
</protein>
<evidence type="ECO:0000259" key="1">
    <source>
        <dbReference type="Pfam" id="PF09722"/>
    </source>
</evidence>
<evidence type="ECO:0000313" key="3">
    <source>
        <dbReference type="EMBL" id="KKN91654.1"/>
    </source>
</evidence>
<gene>
    <name evidence="3" type="ORF">LCGC14_0215360</name>
</gene>
<accession>A0A0F9UJ09</accession>
<name>A0A0F9UJ09_9ZZZZ</name>
<feature type="domain" description="Antitoxin Xre-like helix-turn-helix" evidence="2">
    <location>
        <begin position="47"/>
        <end position="97"/>
    </location>
</feature>
<proteinExistence type="predicted"/>
<dbReference type="NCBIfam" id="TIGR02293">
    <property type="entry name" value="TAS_TIGR02293"/>
    <property type="match status" value="1"/>
</dbReference>
<reference evidence="3" key="1">
    <citation type="journal article" date="2015" name="Nature">
        <title>Complex archaea that bridge the gap between prokaryotes and eukaryotes.</title>
        <authorList>
            <person name="Spang A."/>
            <person name="Saw J.H."/>
            <person name="Jorgensen S.L."/>
            <person name="Zaremba-Niedzwiedzka K."/>
            <person name="Martijn J."/>
            <person name="Lind A.E."/>
            <person name="van Eijk R."/>
            <person name="Schleper C."/>
            <person name="Guy L."/>
            <person name="Ettema T.J."/>
        </authorList>
    </citation>
    <scope>NUCLEOTIDE SEQUENCE</scope>
</reference>